<keyword evidence="4 7" id="KW-0238">DNA-binding</keyword>
<dbReference type="Proteomes" id="UP000240717">
    <property type="component" value="Unassembled WGS sequence"/>
</dbReference>
<dbReference type="InterPro" id="IPR036388">
    <property type="entry name" value="WH-like_DNA-bd_sf"/>
</dbReference>
<dbReference type="SMART" id="SM00448">
    <property type="entry name" value="REC"/>
    <property type="match status" value="1"/>
</dbReference>
<dbReference type="SUPFAM" id="SSF46894">
    <property type="entry name" value="C-terminal effector domain of the bipartite response regulators"/>
    <property type="match status" value="1"/>
</dbReference>
<feature type="DNA-binding region" description="OmpR/PhoB-type" evidence="7">
    <location>
        <begin position="125"/>
        <end position="221"/>
    </location>
</feature>
<dbReference type="PROSITE" id="PS51755">
    <property type="entry name" value="OMPR_PHOB"/>
    <property type="match status" value="1"/>
</dbReference>
<dbReference type="InterPro" id="IPR011006">
    <property type="entry name" value="CheY-like_superfamily"/>
</dbReference>
<evidence type="ECO:0000313" key="11">
    <source>
        <dbReference type="Proteomes" id="UP000240717"/>
    </source>
</evidence>
<dbReference type="STRING" id="1194526.A284_01260"/>
<dbReference type="PROSITE" id="PS50110">
    <property type="entry name" value="RESPONSE_REGULATORY"/>
    <property type="match status" value="1"/>
</dbReference>
<evidence type="ECO:0000256" key="1">
    <source>
        <dbReference type="ARBA" id="ARBA00022553"/>
    </source>
</evidence>
<dbReference type="SUPFAM" id="SSF52172">
    <property type="entry name" value="CheY-like"/>
    <property type="match status" value="1"/>
</dbReference>
<dbReference type="AlphaFoldDB" id="A0A2T4Q2Y7"/>
<dbReference type="InterPro" id="IPR016032">
    <property type="entry name" value="Sig_transdc_resp-reg_C-effctor"/>
</dbReference>
<dbReference type="Gene3D" id="3.40.50.2300">
    <property type="match status" value="1"/>
</dbReference>
<dbReference type="GO" id="GO:0000156">
    <property type="term" value="F:phosphorelay response regulator activity"/>
    <property type="evidence" value="ECO:0007669"/>
    <property type="project" value="TreeGrafter"/>
</dbReference>
<sequence>MKILIVEDDLVIAESLANELKNWNYDVKLAKQFSHILDDFKSYLPDLVLLDINLPTLNGFHWCQEIRKISNVPIIFISSRTDNMDQIMAIQMGGDDFIEKPFNLSLTVAKVQALLRRTYDLAVSNNELNVKGCQLIADEAKLMFQGEATQLSLTELQIIKLLFQNEGKFVNRTALIEKCWESENYIDDNTLAVNMTRLRKKLNQIGLTDFIETKKNVGYRV</sequence>
<dbReference type="CDD" id="cd00383">
    <property type="entry name" value="trans_reg_C"/>
    <property type="match status" value="1"/>
</dbReference>
<dbReference type="Gene3D" id="1.10.10.10">
    <property type="entry name" value="Winged helix-like DNA-binding domain superfamily/Winged helix DNA-binding domain"/>
    <property type="match status" value="1"/>
</dbReference>
<name>A0A2T4Q2Y7_STAWA</name>
<dbReference type="GO" id="GO:0005829">
    <property type="term" value="C:cytosol"/>
    <property type="evidence" value="ECO:0007669"/>
    <property type="project" value="TreeGrafter"/>
</dbReference>
<dbReference type="InterPro" id="IPR001867">
    <property type="entry name" value="OmpR/PhoB-type_DNA-bd"/>
</dbReference>
<evidence type="ECO:0000256" key="7">
    <source>
        <dbReference type="PROSITE-ProRule" id="PRU01091"/>
    </source>
</evidence>
<dbReference type="PANTHER" id="PTHR48111:SF43">
    <property type="entry name" value="STAGE 0 SPORULATION PROTEIN A HOMOLOG"/>
    <property type="match status" value="1"/>
</dbReference>
<dbReference type="InterPro" id="IPR001789">
    <property type="entry name" value="Sig_transdc_resp-reg_receiver"/>
</dbReference>
<proteinExistence type="predicted"/>
<dbReference type="InterPro" id="IPR039420">
    <property type="entry name" value="WalR-like"/>
</dbReference>
<dbReference type="EMBL" id="PZEV01000004">
    <property type="protein sequence ID" value="PTI52236.1"/>
    <property type="molecule type" value="Genomic_DNA"/>
</dbReference>
<evidence type="ECO:0000256" key="3">
    <source>
        <dbReference type="ARBA" id="ARBA00023015"/>
    </source>
</evidence>
<evidence type="ECO:0000256" key="6">
    <source>
        <dbReference type="PROSITE-ProRule" id="PRU00169"/>
    </source>
</evidence>
<dbReference type="PANTHER" id="PTHR48111">
    <property type="entry name" value="REGULATOR OF RPOS"/>
    <property type="match status" value="1"/>
</dbReference>
<comment type="caution">
    <text evidence="10">The sequence shown here is derived from an EMBL/GenBank/DDBJ whole genome shotgun (WGS) entry which is preliminary data.</text>
</comment>
<accession>A0A2T4Q2Y7</accession>
<keyword evidence="1 6" id="KW-0597">Phosphoprotein</keyword>
<dbReference type="CDD" id="cd18159">
    <property type="entry name" value="REC_OmpR_NsrR-like"/>
    <property type="match status" value="1"/>
</dbReference>
<keyword evidence="3" id="KW-0805">Transcription regulation</keyword>
<reference evidence="10 11" key="1">
    <citation type="journal article" date="2016" name="Front. Microbiol.">
        <title>Comprehensive Phylogenetic Analysis of Bovine Non-aureus Staphylococci Species Based on Whole-Genome Sequencing.</title>
        <authorList>
            <person name="Naushad S."/>
            <person name="Barkema H.W."/>
            <person name="Luby C."/>
            <person name="Condas L.A."/>
            <person name="Nobrega D.B."/>
            <person name="Carson D.A."/>
            <person name="De Buck J."/>
        </authorList>
    </citation>
    <scope>NUCLEOTIDE SEQUENCE [LARGE SCALE GENOMIC DNA]</scope>
    <source>
        <strain evidence="10 11">SNUC 2993</strain>
    </source>
</reference>
<evidence type="ECO:0000256" key="2">
    <source>
        <dbReference type="ARBA" id="ARBA00023012"/>
    </source>
</evidence>
<dbReference type="GO" id="GO:0032993">
    <property type="term" value="C:protein-DNA complex"/>
    <property type="evidence" value="ECO:0007669"/>
    <property type="project" value="TreeGrafter"/>
</dbReference>
<dbReference type="SMART" id="SM00862">
    <property type="entry name" value="Trans_reg_C"/>
    <property type="match status" value="1"/>
</dbReference>
<evidence type="ECO:0000259" key="8">
    <source>
        <dbReference type="PROSITE" id="PS50110"/>
    </source>
</evidence>
<dbReference type="Pfam" id="PF00486">
    <property type="entry name" value="Trans_reg_C"/>
    <property type="match status" value="1"/>
</dbReference>
<keyword evidence="2" id="KW-0902">Two-component regulatory system</keyword>
<organism evidence="10 11">
    <name type="scientific">Staphylococcus warneri</name>
    <dbReference type="NCBI Taxonomy" id="1292"/>
    <lineage>
        <taxon>Bacteria</taxon>
        <taxon>Bacillati</taxon>
        <taxon>Bacillota</taxon>
        <taxon>Bacilli</taxon>
        <taxon>Bacillales</taxon>
        <taxon>Staphylococcaceae</taxon>
        <taxon>Staphylococcus</taxon>
    </lineage>
</organism>
<feature type="modified residue" description="4-aspartylphosphate" evidence="6">
    <location>
        <position position="51"/>
    </location>
</feature>
<evidence type="ECO:0000313" key="10">
    <source>
        <dbReference type="EMBL" id="PTI52236.1"/>
    </source>
</evidence>
<dbReference type="RefSeq" id="WP_107532777.1">
    <property type="nucleotide sequence ID" value="NZ_JAHVEE010000022.1"/>
</dbReference>
<evidence type="ECO:0000259" key="9">
    <source>
        <dbReference type="PROSITE" id="PS51755"/>
    </source>
</evidence>
<dbReference type="GO" id="GO:0006355">
    <property type="term" value="P:regulation of DNA-templated transcription"/>
    <property type="evidence" value="ECO:0007669"/>
    <property type="project" value="InterPro"/>
</dbReference>
<feature type="domain" description="Response regulatory" evidence="8">
    <location>
        <begin position="2"/>
        <end position="115"/>
    </location>
</feature>
<dbReference type="Pfam" id="PF00072">
    <property type="entry name" value="Response_reg"/>
    <property type="match status" value="1"/>
</dbReference>
<gene>
    <name evidence="10" type="ORF">BU085_01885</name>
</gene>
<evidence type="ECO:0000256" key="5">
    <source>
        <dbReference type="ARBA" id="ARBA00023163"/>
    </source>
</evidence>
<evidence type="ECO:0000256" key="4">
    <source>
        <dbReference type="ARBA" id="ARBA00023125"/>
    </source>
</evidence>
<protein>
    <submittedName>
        <fullName evidence="10">DNA-binding response regulator</fullName>
    </submittedName>
</protein>
<dbReference type="GO" id="GO:0000976">
    <property type="term" value="F:transcription cis-regulatory region binding"/>
    <property type="evidence" value="ECO:0007669"/>
    <property type="project" value="TreeGrafter"/>
</dbReference>
<keyword evidence="5" id="KW-0804">Transcription</keyword>
<feature type="domain" description="OmpR/PhoB-type" evidence="9">
    <location>
        <begin position="125"/>
        <end position="221"/>
    </location>
</feature>